<comment type="caution">
    <text evidence="2">The sequence shown here is derived from an EMBL/GenBank/DDBJ whole genome shotgun (WGS) entry which is preliminary data.</text>
</comment>
<name>A0A445GGW8_GLYSO</name>
<dbReference type="AlphaFoldDB" id="A0A445GGW8"/>
<sequence length="307" mass="34841">MMDNIFLVQEILRKYARKRSSLRCLLKIDLHKAYDSISWEFLDWMLKSIGFPAQFCTWIMECVSSTSFSVAVNGSIYGHFKGQRGLRQGDLLSPYLFVLCLEYFSRDMSSLKEDANFKFHPNCASIQLSHLAFADDIMLLSRGDIPSVSTMFAKLQHFCRVSGLSINSNKSAIYSTGIRPHELSHIQQLTGFSLGDFPFRYLGVPLLSSRLNVCHYAPLLSKITSLIQGWSKKSLSYAGKLELIKAVIQGIVNFWMEIFPLPQSVLDRINASFRNFLWGKADIGKHKPLVAWSVVCSPKKEGGFRPF</sequence>
<dbReference type="InterPro" id="IPR043502">
    <property type="entry name" value="DNA/RNA_pol_sf"/>
</dbReference>
<organism evidence="2 3">
    <name type="scientific">Glycine soja</name>
    <name type="common">Wild soybean</name>
    <dbReference type="NCBI Taxonomy" id="3848"/>
    <lineage>
        <taxon>Eukaryota</taxon>
        <taxon>Viridiplantae</taxon>
        <taxon>Streptophyta</taxon>
        <taxon>Embryophyta</taxon>
        <taxon>Tracheophyta</taxon>
        <taxon>Spermatophyta</taxon>
        <taxon>Magnoliopsida</taxon>
        <taxon>eudicotyledons</taxon>
        <taxon>Gunneridae</taxon>
        <taxon>Pentapetalae</taxon>
        <taxon>rosids</taxon>
        <taxon>fabids</taxon>
        <taxon>Fabales</taxon>
        <taxon>Fabaceae</taxon>
        <taxon>Papilionoideae</taxon>
        <taxon>50 kb inversion clade</taxon>
        <taxon>NPAAA clade</taxon>
        <taxon>indigoferoid/millettioid clade</taxon>
        <taxon>Phaseoleae</taxon>
        <taxon>Glycine</taxon>
        <taxon>Glycine subgen. Soja</taxon>
    </lineage>
</organism>
<keyword evidence="3" id="KW-1185">Reference proteome</keyword>
<dbReference type="SUPFAM" id="SSF56672">
    <property type="entry name" value="DNA/RNA polymerases"/>
    <property type="match status" value="1"/>
</dbReference>
<dbReference type="Proteomes" id="UP000289340">
    <property type="component" value="Chromosome 16"/>
</dbReference>
<proteinExistence type="predicted"/>
<dbReference type="Pfam" id="PF00078">
    <property type="entry name" value="RVT_1"/>
    <property type="match status" value="1"/>
</dbReference>
<gene>
    <name evidence="2" type="ORF">D0Y65_043311</name>
</gene>
<accession>A0A445GGW8</accession>
<dbReference type="EMBL" id="QZWG01000016">
    <property type="protein sequence ID" value="RZB60490.1"/>
    <property type="molecule type" value="Genomic_DNA"/>
</dbReference>
<reference evidence="2 3" key="1">
    <citation type="submission" date="2018-09" db="EMBL/GenBank/DDBJ databases">
        <title>A high-quality reference genome of wild soybean provides a powerful tool to mine soybean genomes.</title>
        <authorList>
            <person name="Xie M."/>
            <person name="Chung C.Y.L."/>
            <person name="Li M.-W."/>
            <person name="Wong F.-L."/>
            <person name="Chan T.-F."/>
            <person name="Lam H.-M."/>
        </authorList>
    </citation>
    <scope>NUCLEOTIDE SEQUENCE [LARGE SCALE GENOMIC DNA]</scope>
    <source>
        <strain evidence="3">cv. W05</strain>
        <tissue evidence="2">Hypocotyl of etiolated seedlings</tissue>
    </source>
</reference>
<protein>
    <submittedName>
        <fullName evidence="2">LINE-1 retrotransposable element ORF2 protein</fullName>
    </submittedName>
</protein>
<dbReference type="PROSITE" id="PS50878">
    <property type="entry name" value="RT_POL"/>
    <property type="match status" value="1"/>
</dbReference>
<dbReference type="PANTHER" id="PTHR33116">
    <property type="entry name" value="REVERSE TRANSCRIPTASE ZINC-BINDING DOMAIN-CONTAINING PROTEIN-RELATED-RELATED"/>
    <property type="match status" value="1"/>
</dbReference>
<dbReference type="CDD" id="cd01650">
    <property type="entry name" value="RT_nLTR_like"/>
    <property type="match status" value="1"/>
</dbReference>
<feature type="domain" description="Reverse transcriptase" evidence="1">
    <location>
        <begin position="1"/>
        <end position="206"/>
    </location>
</feature>
<dbReference type="PANTHER" id="PTHR33116:SF80">
    <property type="entry name" value="REVERSE TRANSCRIPTASE ZINC-BINDING DOMAIN-CONTAINING PROTEIN"/>
    <property type="match status" value="1"/>
</dbReference>
<evidence type="ECO:0000313" key="2">
    <source>
        <dbReference type="EMBL" id="RZB60490.1"/>
    </source>
</evidence>
<dbReference type="InterPro" id="IPR000477">
    <property type="entry name" value="RT_dom"/>
</dbReference>
<evidence type="ECO:0000259" key="1">
    <source>
        <dbReference type="PROSITE" id="PS50878"/>
    </source>
</evidence>
<evidence type="ECO:0000313" key="3">
    <source>
        <dbReference type="Proteomes" id="UP000289340"/>
    </source>
</evidence>